<keyword evidence="3" id="KW-0408">Iron</keyword>
<organism evidence="5 6">
    <name type="scientific">Micromonospora inyonensis</name>
    <dbReference type="NCBI Taxonomy" id="47866"/>
    <lineage>
        <taxon>Bacteria</taxon>
        <taxon>Bacillati</taxon>
        <taxon>Actinomycetota</taxon>
        <taxon>Actinomycetes</taxon>
        <taxon>Micromonosporales</taxon>
        <taxon>Micromonosporaceae</taxon>
        <taxon>Micromonospora</taxon>
    </lineage>
</organism>
<protein>
    <submittedName>
        <fullName evidence="5">Cupin superfamily protein</fullName>
    </submittedName>
</protein>
<dbReference type="Gene3D" id="2.60.120.650">
    <property type="entry name" value="Cupin"/>
    <property type="match status" value="1"/>
</dbReference>
<evidence type="ECO:0000256" key="1">
    <source>
        <dbReference type="ARBA" id="ARBA00001954"/>
    </source>
</evidence>
<dbReference type="AlphaFoldDB" id="A0A1C6RY59"/>
<dbReference type="GO" id="GO:0032453">
    <property type="term" value="F:histone H3K4 demethylase activity"/>
    <property type="evidence" value="ECO:0007669"/>
    <property type="project" value="TreeGrafter"/>
</dbReference>
<dbReference type="STRING" id="47866.GA0074694_3253"/>
<sequence length="300" mass="34119">MSLKLLLPEKGVADLLDRWPDEPRVYKRTRTEVDRMFTAEQVWAWIDLNCTPADEVDAIKAPHPAINPRSFTTARNRADAAKLHKLYDDGYTIRIGNLQRVMPFMARIARCIQAETGYSNYAHVFMTPGCNQGLRHHWDQQMAVIVQVSGTKRWELWPPVVDAPMRAHLESWRVWRDEYLQGWIAAGPERVIDLGAGDAMLLPRGWVHNPYNADDDPSVHLTFAIRERTPYWVAEKLVADAIDDPAFRQILLPGDLQREALPGIVSETRDALVAYLLALDPDSTAGALRLLALEELEYTT</sequence>
<proteinExistence type="predicted"/>
<dbReference type="InterPro" id="IPR039994">
    <property type="entry name" value="NO66-like"/>
</dbReference>
<evidence type="ECO:0000259" key="4">
    <source>
        <dbReference type="PROSITE" id="PS51184"/>
    </source>
</evidence>
<keyword evidence="2" id="KW-0479">Metal-binding</keyword>
<dbReference type="CDD" id="cd02208">
    <property type="entry name" value="cupin_RmlC-like"/>
    <property type="match status" value="1"/>
</dbReference>
<evidence type="ECO:0000256" key="3">
    <source>
        <dbReference type="ARBA" id="ARBA00023004"/>
    </source>
</evidence>
<evidence type="ECO:0000256" key="2">
    <source>
        <dbReference type="ARBA" id="ARBA00022723"/>
    </source>
</evidence>
<dbReference type="Pfam" id="PF08007">
    <property type="entry name" value="JmjC_2"/>
    <property type="match status" value="1"/>
</dbReference>
<evidence type="ECO:0000313" key="5">
    <source>
        <dbReference type="EMBL" id="SCL22086.1"/>
    </source>
</evidence>
<dbReference type="PANTHER" id="PTHR13096:SF8">
    <property type="entry name" value="RIBOSOMAL OXYGENASE 1"/>
    <property type="match status" value="1"/>
</dbReference>
<reference evidence="6" key="1">
    <citation type="submission" date="2016-06" db="EMBL/GenBank/DDBJ databases">
        <authorList>
            <person name="Varghese N."/>
        </authorList>
    </citation>
    <scope>NUCLEOTIDE SEQUENCE [LARGE SCALE GENOMIC DNA]</scope>
    <source>
        <strain evidence="6">DSM 46123</strain>
    </source>
</reference>
<dbReference type="GO" id="GO:0046872">
    <property type="term" value="F:metal ion binding"/>
    <property type="evidence" value="ECO:0007669"/>
    <property type="project" value="UniProtKB-KW"/>
</dbReference>
<dbReference type="EMBL" id="FMHU01000002">
    <property type="protein sequence ID" value="SCL22086.1"/>
    <property type="molecule type" value="Genomic_DNA"/>
</dbReference>
<feature type="domain" description="JmjC" evidence="4">
    <location>
        <begin position="91"/>
        <end position="244"/>
    </location>
</feature>
<comment type="cofactor">
    <cofactor evidence="1">
        <name>Fe(2+)</name>
        <dbReference type="ChEBI" id="CHEBI:29033"/>
    </cofactor>
</comment>
<dbReference type="PROSITE" id="PS51184">
    <property type="entry name" value="JMJC"/>
    <property type="match status" value="1"/>
</dbReference>
<gene>
    <name evidence="5" type="ORF">GA0074694_3253</name>
</gene>
<dbReference type="SUPFAM" id="SSF51197">
    <property type="entry name" value="Clavaminate synthase-like"/>
    <property type="match status" value="1"/>
</dbReference>
<dbReference type="RefSeq" id="WP_091459454.1">
    <property type="nucleotide sequence ID" value="NZ_FMHU01000002.1"/>
</dbReference>
<dbReference type="PANTHER" id="PTHR13096">
    <property type="entry name" value="MINA53 MYC INDUCED NUCLEAR ANTIGEN"/>
    <property type="match status" value="1"/>
</dbReference>
<name>A0A1C6RY59_9ACTN</name>
<accession>A0A1C6RY59</accession>
<keyword evidence="6" id="KW-1185">Reference proteome</keyword>
<dbReference type="GO" id="GO:0051864">
    <property type="term" value="F:histone H3K36 demethylase activity"/>
    <property type="evidence" value="ECO:0007669"/>
    <property type="project" value="TreeGrafter"/>
</dbReference>
<dbReference type="Proteomes" id="UP000198906">
    <property type="component" value="Unassembled WGS sequence"/>
</dbReference>
<evidence type="ECO:0000313" key="6">
    <source>
        <dbReference type="Proteomes" id="UP000198906"/>
    </source>
</evidence>
<dbReference type="InterPro" id="IPR003347">
    <property type="entry name" value="JmjC_dom"/>
</dbReference>